<evidence type="ECO:0000259" key="7">
    <source>
        <dbReference type="Pfam" id="PF00135"/>
    </source>
</evidence>
<dbReference type="InterPro" id="IPR002018">
    <property type="entry name" value="CarbesteraseB"/>
</dbReference>
<dbReference type="PaxDb" id="7159-AAEL004323-PA"/>
<dbReference type="AlphaFoldDB" id="Q17D74"/>
<dbReference type="InterPro" id="IPR019819">
    <property type="entry name" value="Carboxylesterase_B_CS"/>
</dbReference>
<dbReference type="EMBL" id="CH477299">
    <property type="protein sequence ID" value="EAT44295.2"/>
    <property type="molecule type" value="Genomic_DNA"/>
</dbReference>
<gene>
    <name evidence="8" type="ORF">AaeL_AAEL004323</name>
</gene>
<reference evidence="8" key="2">
    <citation type="journal article" date="2007" name="Science">
        <title>Genome sequence of Aedes aegypti, a major arbovirus vector.</title>
        <authorList>
            <person name="Nene V."/>
            <person name="Wortman J.R."/>
            <person name="Lawson D."/>
            <person name="Haas B."/>
            <person name="Kodira C."/>
            <person name="Tu Z.J."/>
            <person name="Loftus B."/>
            <person name="Xi Z."/>
            <person name="Megy K."/>
            <person name="Grabherr M."/>
            <person name="Ren Q."/>
            <person name="Zdobnov E.M."/>
            <person name="Lobo N.F."/>
            <person name="Campbell K.S."/>
            <person name="Brown S.E."/>
            <person name="Bonaldo M.F."/>
            <person name="Zhu J."/>
            <person name="Sinkins S.P."/>
            <person name="Hogenkamp D.G."/>
            <person name="Amedeo P."/>
            <person name="Arensburger P."/>
            <person name="Atkinson P.W."/>
            <person name="Bidwell S."/>
            <person name="Biedler J."/>
            <person name="Birney E."/>
            <person name="Bruggner R.V."/>
            <person name="Costas J."/>
            <person name="Coy M.R."/>
            <person name="Crabtree J."/>
            <person name="Crawford M."/>
            <person name="Debruyn B."/>
            <person name="Decaprio D."/>
            <person name="Eiglmeier K."/>
            <person name="Eisenstadt E."/>
            <person name="El-Dorry H."/>
            <person name="Gelbart W.M."/>
            <person name="Gomes S.L."/>
            <person name="Hammond M."/>
            <person name="Hannick L.I."/>
            <person name="Hogan J.R."/>
            <person name="Holmes M.H."/>
            <person name="Jaffe D."/>
            <person name="Johnston J.S."/>
            <person name="Kennedy R.C."/>
            <person name="Koo H."/>
            <person name="Kravitz S."/>
            <person name="Kriventseva E.V."/>
            <person name="Kulp D."/>
            <person name="Labutti K."/>
            <person name="Lee E."/>
            <person name="Li S."/>
            <person name="Lovin D.D."/>
            <person name="Mao C."/>
            <person name="Mauceli E."/>
            <person name="Menck C.F."/>
            <person name="Miller J.R."/>
            <person name="Montgomery P."/>
            <person name="Mori A."/>
            <person name="Nascimento A.L."/>
            <person name="Naveira H.F."/>
            <person name="Nusbaum C."/>
            <person name="O'leary S."/>
            <person name="Orvis J."/>
            <person name="Pertea M."/>
            <person name="Quesneville H."/>
            <person name="Reidenbach K.R."/>
            <person name="Rogers Y.H."/>
            <person name="Roth C.W."/>
            <person name="Schneider J.R."/>
            <person name="Schatz M."/>
            <person name="Shumway M."/>
            <person name="Stanke M."/>
            <person name="Stinson E.O."/>
            <person name="Tubio J.M."/>
            <person name="Vanzee J.P."/>
            <person name="Verjovski-Almeida S."/>
            <person name="Werner D."/>
            <person name="White O."/>
            <person name="Wyder S."/>
            <person name="Zeng Q."/>
            <person name="Zhao Q."/>
            <person name="Zhao Y."/>
            <person name="Hill C.A."/>
            <person name="Raikhel A.S."/>
            <person name="Soares M.B."/>
            <person name="Knudson D.L."/>
            <person name="Lee N.H."/>
            <person name="Galagan J."/>
            <person name="Salzberg S.L."/>
            <person name="Paulsen I.T."/>
            <person name="Dimopoulos G."/>
            <person name="Collins F.H."/>
            <person name="Birren B."/>
            <person name="Fraser-Liggett C.M."/>
            <person name="Severson D.W."/>
        </authorList>
    </citation>
    <scope>NUCLEOTIDE SEQUENCE [LARGE SCALE GENOMIC DNA]</scope>
    <source>
        <strain evidence="8">Liverpool</strain>
    </source>
</reference>
<keyword evidence="4" id="KW-1015">Disulfide bond</keyword>
<comment type="similarity">
    <text evidence="1 6">Belongs to the type-B carboxylesterase/lipase family.</text>
</comment>
<dbReference type="PROSITE" id="PS00122">
    <property type="entry name" value="CARBOXYLESTERASE_B_1"/>
    <property type="match status" value="1"/>
</dbReference>
<evidence type="ECO:0000256" key="5">
    <source>
        <dbReference type="ARBA" id="ARBA00023180"/>
    </source>
</evidence>
<dbReference type="PROSITE" id="PS00941">
    <property type="entry name" value="CARBOXYLESTERASE_B_2"/>
    <property type="match status" value="1"/>
</dbReference>
<dbReference type="GO" id="GO:0052689">
    <property type="term" value="F:carboxylic ester hydrolase activity"/>
    <property type="evidence" value="ECO:0007669"/>
    <property type="project" value="UniProtKB-KW"/>
</dbReference>
<feature type="non-terminal residue" evidence="8">
    <location>
        <position position="572"/>
    </location>
</feature>
<dbReference type="SUPFAM" id="SSF53474">
    <property type="entry name" value="alpha/beta-Hydrolases"/>
    <property type="match status" value="1"/>
</dbReference>
<dbReference type="Gene3D" id="3.40.50.1820">
    <property type="entry name" value="alpha/beta hydrolase"/>
    <property type="match status" value="1"/>
</dbReference>
<feature type="chain" id="PRO_5014205770" description="Carboxylic ester hydrolase" evidence="6">
    <location>
        <begin position="22"/>
        <end position="572"/>
    </location>
</feature>
<dbReference type="PhylomeDB" id="Q17D74"/>
<dbReference type="InterPro" id="IPR050309">
    <property type="entry name" value="Type-B_Carboxylest/Lipase"/>
</dbReference>
<evidence type="ECO:0000313" key="8">
    <source>
        <dbReference type="EMBL" id="EAT44295.2"/>
    </source>
</evidence>
<protein>
    <recommendedName>
        <fullName evidence="6">Carboxylic ester hydrolase</fullName>
        <ecNumber evidence="6">3.1.1.-</ecNumber>
    </recommendedName>
</protein>
<keyword evidence="5" id="KW-0325">Glycoprotein</keyword>
<reference evidence="8" key="3">
    <citation type="submission" date="2012-09" db="EMBL/GenBank/DDBJ databases">
        <authorList>
            <consortium name="VectorBase"/>
        </authorList>
    </citation>
    <scope>NUCLEOTIDE SEQUENCE</scope>
    <source>
        <strain evidence="8">Liverpool</strain>
    </source>
</reference>
<sequence length="572" mass="64233">MYGLSLIIPILLFNSIQTGSANDHLQCQSWCHSQPAVQINDGCLCGTKMDGLEAGPFDAFVGIPFAKPPVGRLRFANPVPIDPWKRYLNASTTKSMCIQKYDIFPLATIRGQEDCLYLNVYRPKKCKHKKLPVMVYIHGGGYIGESADPLVLGPEKFMDTRKVIIVTLQYRLGPFGFLASDDRSAPGNFGLKDQSLALRWVQGNIESFGGDRRRVTLFGHSAGAASVQLHMMSPLSEGLFSKAISQSGSALAFWGREYPDQLGLVRKLAVAAEVKGAERMSSEKLITALRKVDASKLLASVDKLKFWNNQPIILFRPVAEKYVDDETFIKEDPKELWAAGRYRKIPWMTGYLPNDGIAVLLSLFVDQLEPFIKNQQELLPLLADVPPSSVPLLYKKFFGGNPISPENAFALTQVVSEVGFQYPMMESILQHLINDPQSEAPVSLYYINFKGRYSCSAMFPLFTGPDSGACHAEELMYLFRQPIQYMDFPKDSPEAAMSRLLVHEWINFALKGSLTVPHRESTGRPSQHIEMVEFTNSDNAAGVTTVYRDFKDARIEKLWNLLRWWNIVKQKL</sequence>
<reference evidence="8" key="1">
    <citation type="submission" date="2005-10" db="EMBL/GenBank/DDBJ databases">
        <authorList>
            <person name="Loftus B.J."/>
            <person name="Nene V.M."/>
            <person name="Hannick L.I."/>
            <person name="Bidwell S."/>
            <person name="Haas B."/>
            <person name="Amedeo P."/>
            <person name="Orvis J."/>
            <person name="Wortman J.R."/>
            <person name="White O.R."/>
            <person name="Salzberg S."/>
            <person name="Shumway M."/>
            <person name="Koo H."/>
            <person name="Zhao Y."/>
            <person name="Holmes M."/>
            <person name="Miller J."/>
            <person name="Schatz M."/>
            <person name="Pop M."/>
            <person name="Pai G."/>
            <person name="Utterback T."/>
            <person name="Rogers Y.-H."/>
            <person name="Kravitz S."/>
            <person name="Fraser C.M."/>
        </authorList>
    </citation>
    <scope>NUCLEOTIDE SEQUENCE</scope>
    <source>
        <strain evidence="8">Liverpool</strain>
    </source>
</reference>
<dbReference type="VEuPathDB" id="VectorBase:AAEL004323"/>
<keyword evidence="6" id="KW-0732">Signal</keyword>
<dbReference type="InterPro" id="IPR029058">
    <property type="entry name" value="AB_hydrolase_fold"/>
</dbReference>
<evidence type="ECO:0000256" key="6">
    <source>
        <dbReference type="RuleBase" id="RU361235"/>
    </source>
</evidence>
<evidence type="ECO:0000256" key="2">
    <source>
        <dbReference type="ARBA" id="ARBA00022487"/>
    </source>
</evidence>
<organism evidence="8 9">
    <name type="scientific">Aedes aegypti</name>
    <name type="common">Yellowfever mosquito</name>
    <name type="synonym">Culex aegypti</name>
    <dbReference type="NCBI Taxonomy" id="7159"/>
    <lineage>
        <taxon>Eukaryota</taxon>
        <taxon>Metazoa</taxon>
        <taxon>Ecdysozoa</taxon>
        <taxon>Arthropoda</taxon>
        <taxon>Hexapoda</taxon>
        <taxon>Insecta</taxon>
        <taxon>Pterygota</taxon>
        <taxon>Neoptera</taxon>
        <taxon>Endopterygota</taxon>
        <taxon>Diptera</taxon>
        <taxon>Nematocera</taxon>
        <taxon>Culicoidea</taxon>
        <taxon>Culicidae</taxon>
        <taxon>Culicinae</taxon>
        <taxon>Aedini</taxon>
        <taxon>Aedes</taxon>
        <taxon>Stegomyia</taxon>
    </lineage>
</organism>
<dbReference type="STRING" id="7159.Q17D74"/>
<feature type="signal peptide" evidence="6">
    <location>
        <begin position="1"/>
        <end position="21"/>
    </location>
</feature>
<accession>Q17D74</accession>
<keyword evidence="3 6" id="KW-0378">Hydrolase</keyword>
<dbReference type="HOGENOM" id="CLU_006586_13_2_1"/>
<keyword evidence="2" id="KW-0719">Serine esterase</keyword>
<dbReference type="Pfam" id="PF00135">
    <property type="entry name" value="COesterase"/>
    <property type="match status" value="1"/>
</dbReference>
<dbReference type="Proteomes" id="UP000682892">
    <property type="component" value="Unassembled WGS sequence"/>
</dbReference>
<dbReference type="InterPro" id="IPR019826">
    <property type="entry name" value="Carboxylesterase_B_AS"/>
</dbReference>
<evidence type="ECO:0000313" key="9">
    <source>
        <dbReference type="Proteomes" id="UP000682892"/>
    </source>
</evidence>
<evidence type="ECO:0000256" key="4">
    <source>
        <dbReference type="ARBA" id="ARBA00023157"/>
    </source>
</evidence>
<evidence type="ECO:0000256" key="3">
    <source>
        <dbReference type="ARBA" id="ARBA00022801"/>
    </source>
</evidence>
<name>Q17D74_AEDAE</name>
<proteinExistence type="inferred from homology"/>
<dbReference type="EC" id="3.1.1.-" evidence="6"/>
<dbReference type="PANTHER" id="PTHR11559">
    <property type="entry name" value="CARBOXYLESTERASE"/>
    <property type="match status" value="1"/>
</dbReference>
<evidence type="ECO:0000256" key="1">
    <source>
        <dbReference type="ARBA" id="ARBA00005964"/>
    </source>
</evidence>
<feature type="domain" description="Carboxylesterase type B" evidence="7">
    <location>
        <begin position="34"/>
        <end position="513"/>
    </location>
</feature>
<dbReference type="eggNOG" id="KOG1516">
    <property type="taxonomic scope" value="Eukaryota"/>
</dbReference>